<feature type="binding site" evidence="7 8">
    <location>
        <position position="33"/>
    </location>
    <ligand>
        <name>S-adenosyl-L-methionine</name>
        <dbReference type="ChEBI" id="CHEBI:59789"/>
    </ligand>
</feature>
<organism evidence="10 11">
    <name type="scientific">Nakamurella flava</name>
    <dbReference type="NCBI Taxonomy" id="2576308"/>
    <lineage>
        <taxon>Bacteria</taxon>
        <taxon>Bacillati</taxon>
        <taxon>Actinomycetota</taxon>
        <taxon>Actinomycetes</taxon>
        <taxon>Nakamurellales</taxon>
        <taxon>Nakamurellaceae</taxon>
        <taxon>Nakamurella</taxon>
    </lineage>
</organism>
<evidence type="ECO:0000256" key="1">
    <source>
        <dbReference type="ARBA" id="ARBA00022490"/>
    </source>
</evidence>
<dbReference type="InterPro" id="IPR020596">
    <property type="entry name" value="rRNA_Ade_Mease_Trfase_CS"/>
</dbReference>
<dbReference type="AlphaFoldDB" id="A0A4U6QMZ3"/>
<dbReference type="CDD" id="cd02440">
    <property type="entry name" value="AdoMet_MTases"/>
    <property type="match status" value="1"/>
</dbReference>
<feature type="domain" description="Ribosomal RNA adenine methylase transferase N-terminal" evidence="9">
    <location>
        <begin position="40"/>
        <end position="223"/>
    </location>
</feature>
<dbReference type="GO" id="GO:0005829">
    <property type="term" value="C:cytosol"/>
    <property type="evidence" value="ECO:0007669"/>
    <property type="project" value="TreeGrafter"/>
</dbReference>
<comment type="similarity">
    <text evidence="7">Belongs to the class I-like SAM-binding methyltransferase superfamily. rRNA adenine N(6)-methyltransferase family. RsmA subfamily.</text>
</comment>
<evidence type="ECO:0000256" key="6">
    <source>
        <dbReference type="ARBA" id="ARBA00022884"/>
    </source>
</evidence>
<dbReference type="PANTHER" id="PTHR11727:SF7">
    <property type="entry name" value="DIMETHYLADENOSINE TRANSFERASE-RELATED"/>
    <property type="match status" value="1"/>
</dbReference>
<keyword evidence="11" id="KW-1185">Reference proteome</keyword>
<evidence type="ECO:0000256" key="5">
    <source>
        <dbReference type="ARBA" id="ARBA00022691"/>
    </source>
</evidence>
<dbReference type="InterPro" id="IPR011530">
    <property type="entry name" value="rRNA_adenine_dimethylase"/>
</dbReference>
<dbReference type="InterPro" id="IPR020598">
    <property type="entry name" value="rRNA_Ade_methylase_Trfase_N"/>
</dbReference>
<dbReference type="Gene3D" id="1.10.8.100">
    <property type="entry name" value="Ribosomal RNA adenine dimethylase-like, domain 2"/>
    <property type="match status" value="1"/>
</dbReference>
<evidence type="ECO:0000313" key="11">
    <source>
        <dbReference type="Proteomes" id="UP000306985"/>
    </source>
</evidence>
<keyword evidence="6 7" id="KW-0694">RNA-binding</keyword>
<dbReference type="NCBIfam" id="TIGR00755">
    <property type="entry name" value="ksgA"/>
    <property type="match status" value="1"/>
</dbReference>
<gene>
    <name evidence="7 10" type="primary">rsmA</name>
    <name evidence="7" type="synonym">ksgA</name>
    <name evidence="10" type="ORF">FDO65_09495</name>
</gene>
<feature type="binding site" evidence="7 8">
    <location>
        <position position="35"/>
    </location>
    <ligand>
        <name>S-adenosyl-L-methionine</name>
        <dbReference type="ChEBI" id="CHEBI:59789"/>
    </ligand>
</feature>
<dbReference type="InterPro" id="IPR001737">
    <property type="entry name" value="KsgA/Erm"/>
</dbReference>
<evidence type="ECO:0000256" key="8">
    <source>
        <dbReference type="PROSITE-ProRule" id="PRU01026"/>
    </source>
</evidence>
<feature type="binding site" evidence="7 8">
    <location>
        <position position="81"/>
    </location>
    <ligand>
        <name>S-adenosyl-L-methionine</name>
        <dbReference type="ChEBI" id="CHEBI:59789"/>
    </ligand>
</feature>
<dbReference type="GO" id="GO:0003723">
    <property type="term" value="F:RNA binding"/>
    <property type="evidence" value="ECO:0007669"/>
    <property type="project" value="UniProtKB-UniRule"/>
</dbReference>
<accession>A0A4U6QMZ3</accession>
<dbReference type="SMART" id="SM00650">
    <property type="entry name" value="rADc"/>
    <property type="match status" value="1"/>
</dbReference>
<dbReference type="EMBL" id="SZZH01000001">
    <property type="protein sequence ID" value="TKV61759.1"/>
    <property type="molecule type" value="Genomic_DNA"/>
</dbReference>
<comment type="subcellular location">
    <subcellularLocation>
        <location evidence="7">Cytoplasm</location>
    </subcellularLocation>
</comment>
<dbReference type="InterPro" id="IPR029063">
    <property type="entry name" value="SAM-dependent_MTases_sf"/>
</dbReference>
<dbReference type="InterPro" id="IPR023165">
    <property type="entry name" value="rRNA_Ade_diMease-like_C"/>
</dbReference>
<feature type="binding site" evidence="7 8">
    <location>
        <position position="111"/>
    </location>
    <ligand>
        <name>S-adenosyl-L-methionine</name>
        <dbReference type="ChEBI" id="CHEBI:59789"/>
    </ligand>
</feature>
<keyword evidence="3 7" id="KW-0489">Methyltransferase</keyword>
<dbReference type="RefSeq" id="WP_137449064.1">
    <property type="nucleotide sequence ID" value="NZ_SZZH01000001.1"/>
</dbReference>
<evidence type="ECO:0000256" key="3">
    <source>
        <dbReference type="ARBA" id="ARBA00022603"/>
    </source>
</evidence>
<keyword evidence="2 7" id="KW-0698">rRNA processing</keyword>
<comment type="function">
    <text evidence="7">Specifically dimethylates two adjacent adenosines (A1518 and A1519) in the loop of a conserved hairpin near the 3'-end of 16S rRNA in the 30S particle. May play a critical role in biogenesis of 30S subunits.</text>
</comment>
<proteinExistence type="inferred from homology"/>
<dbReference type="HAMAP" id="MF_00607">
    <property type="entry name" value="16SrRNA_methyltr_A"/>
    <property type="match status" value="1"/>
</dbReference>
<dbReference type="Proteomes" id="UP000306985">
    <property type="component" value="Unassembled WGS sequence"/>
</dbReference>
<dbReference type="SUPFAM" id="SSF53335">
    <property type="entry name" value="S-adenosyl-L-methionine-dependent methyltransferases"/>
    <property type="match status" value="1"/>
</dbReference>
<dbReference type="GO" id="GO:0052908">
    <property type="term" value="F:16S rRNA (adenine(1518)-N(6)/adenine(1519)-N(6))-dimethyltransferase activity"/>
    <property type="evidence" value="ECO:0007669"/>
    <property type="project" value="UniProtKB-EC"/>
</dbReference>
<feature type="binding site" evidence="7 8">
    <location>
        <position position="138"/>
    </location>
    <ligand>
        <name>S-adenosyl-L-methionine</name>
        <dbReference type="ChEBI" id="CHEBI:59789"/>
    </ligand>
</feature>
<reference evidence="10 11" key="1">
    <citation type="submission" date="2019-05" db="EMBL/GenBank/DDBJ databases">
        <title>Nakamurella sp. N5BH11, whole genome shotgun sequence.</title>
        <authorList>
            <person name="Tuo L."/>
        </authorList>
    </citation>
    <scope>NUCLEOTIDE SEQUENCE [LARGE SCALE GENOMIC DNA]</scope>
    <source>
        <strain evidence="10 11">N5BH11</strain>
    </source>
</reference>
<dbReference type="FunFam" id="1.10.8.100:FF:000003">
    <property type="entry name" value="Ribosomal RNA small subunit methyltransferase A"/>
    <property type="match status" value="1"/>
</dbReference>
<name>A0A4U6QMZ3_9ACTN</name>
<evidence type="ECO:0000259" key="9">
    <source>
        <dbReference type="SMART" id="SM00650"/>
    </source>
</evidence>
<comment type="catalytic activity">
    <reaction evidence="7">
        <text>adenosine(1518)/adenosine(1519) in 16S rRNA + 4 S-adenosyl-L-methionine = N(6)-dimethyladenosine(1518)/N(6)-dimethyladenosine(1519) in 16S rRNA + 4 S-adenosyl-L-homocysteine + 4 H(+)</text>
        <dbReference type="Rhea" id="RHEA:19609"/>
        <dbReference type="Rhea" id="RHEA-COMP:10232"/>
        <dbReference type="Rhea" id="RHEA-COMP:10233"/>
        <dbReference type="ChEBI" id="CHEBI:15378"/>
        <dbReference type="ChEBI" id="CHEBI:57856"/>
        <dbReference type="ChEBI" id="CHEBI:59789"/>
        <dbReference type="ChEBI" id="CHEBI:74411"/>
        <dbReference type="ChEBI" id="CHEBI:74493"/>
        <dbReference type="EC" id="2.1.1.182"/>
    </reaction>
</comment>
<keyword evidence="4 7" id="KW-0808">Transferase</keyword>
<dbReference type="Gene3D" id="3.40.50.150">
    <property type="entry name" value="Vaccinia Virus protein VP39"/>
    <property type="match status" value="1"/>
</dbReference>
<keyword evidence="1 7" id="KW-0963">Cytoplasm</keyword>
<evidence type="ECO:0000256" key="7">
    <source>
        <dbReference type="HAMAP-Rule" id="MF_00607"/>
    </source>
</evidence>
<dbReference type="PROSITE" id="PS51689">
    <property type="entry name" value="SAM_RNA_A_N6_MT"/>
    <property type="match status" value="1"/>
</dbReference>
<comment type="caution">
    <text evidence="10">The sequence shown here is derived from an EMBL/GenBank/DDBJ whole genome shotgun (WGS) entry which is preliminary data.</text>
</comment>
<evidence type="ECO:0000256" key="4">
    <source>
        <dbReference type="ARBA" id="ARBA00022679"/>
    </source>
</evidence>
<keyword evidence="5 7" id="KW-0949">S-adenosyl-L-methionine</keyword>
<dbReference type="FunFam" id="3.40.50.150:FF:000023">
    <property type="entry name" value="Ribosomal RNA small subunit methyltransferase A"/>
    <property type="match status" value="1"/>
</dbReference>
<dbReference type="OrthoDB" id="9814755at2"/>
<dbReference type="PROSITE" id="PS01131">
    <property type="entry name" value="RRNA_A_DIMETH"/>
    <property type="match status" value="1"/>
</dbReference>
<protein>
    <recommendedName>
        <fullName evidence="7">Ribosomal RNA small subunit methyltransferase A</fullName>
        <ecNumber evidence="7">2.1.1.182</ecNumber>
    </recommendedName>
    <alternativeName>
        <fullName evidence="7">16S rRNA (adenine(1518)-N(6)/adenine(1519)-N(6))-dimethyltransferase</fullName>
    </alternativeName>
    <alternativeName>
        <fullName evidence="7">16S rRNA dimethyladenosine transferase</fullName>
    </alternativeName>
    <alternativeName>
        <fullName evidence="7">16S rRNA dimethylase</fullName>
    </alternativeName>
    <alternativeName>
        <fullName evidence="7">S-adenosylmethionine-6-N', N'-adenosyl(rRNA) dimethyltransferase</fullName>
    </alternativeName>
</protein>
<sequence length="301" mass="32245">MTERPRVTLLGAGEIRRLAEELDLRPTKTLGQNFVLDGNTVRRIVAAADLRSTEHVLEVGPGLGSLTLALLDTVGAVTAVEIDPRLADLLPRTVAEHAPTRRTALQVIAADAMTVTADRLVLPEEVAAPAEPTALVANLPYNVAVPVLLHLLAEVPTLRRVLVMVQAEVADRLAAEPGSKVYGAPSAKVAWYGVARRAGSISRNVFWPVPGVDSALVSVDVHRHPRTDDRAATFAVVDAAFAQRRKTLRAALTGWAGSSAFAQEICERADVDPGARGETLRIDDFTRIADAMKAVDRGEQE</sequence>
<evidence type="ECO:0000313" key="10">
    <source>
        <dbReference type="EMBL" id="TKV61759.1"/>
    </source>
</evidence>
<evidence type="ECO:0000256" key="2">
    <source>
        <dbReference type="ARBA" id="ARBA00022552"/>
    </source>
</evidence>
<dbReference type="EC" id="2.1.1.182" evidence="7"/>
<dbReference type="PANTHER" id="PTHR11727">
    <property type="entry name" value="DIMETHYLADENOSINE TRANSFERASE"/>
    <property type="match status" value="1"/>
</dbReference>
<feature type="binding site" evidence="7 8">
    <location>
        <position position="60"/>
    </location>
    <ligand>
        <name>S-adenosyl-L-methionine</name>
        <dbReference type="ChEBI" id="CHEBI:59789"/>
    </ligand>
</feature>
<dbReference type="Pfam" id="PF00398">
    <property type="entry name" value="RrnaAD"/>
    <property type="match status" value="1"/>
</dbReference>